<feature type="non-terminal residue" evidence="2">
    <location>
        <position position="1"/>
    </location>
</feature>
<gene>
    <name evidence="2" type="ORF">METZ01_LOCUS445972</name>
</gene>
<proteinExistence type="predicted"/>
<keyword evidence="1" id="KW-1133">Transmembrane helix</keyword>
<evidence type="ECO:0000256" key="1">
    <source>
        <dbReference type="SAM" id="Phobius"/>
    </source>
</evidence>
<keyword evidence="1" id="KW-0812">Transmembrane</keyword>
<feature type="transmembrane region" description="Helical" evidence="1">
    <location>
        <begin position="12"/>
        <end position="29"/>
    </location>
</feature>
<accession>A0A382ZEI7</accession>
<dbReference type="EMBL" id="UINC01182736">
    <property type="protein sequence ID" value="SVD93118.1"/>
    <property type="molecule type" value="Genomic_DNA"/>
</dbReference>
<protein>
    <submittedName>
        <fullName evidence="2">Uncharacterized protein</fullName>
    </submittedName>
</protein>
<name>A0A382ZEI7_9ZZZZ</name>
<keyword evidence="1" id="KW-0472">Membrane</keyword>
<evidence type="ECO:0000313" key="2">
    <source>
        <dbReference type="EMBL" id="SVD93118.1"/>
    </source>
</evidence>
<reference evidence="2" key="1">
    <citation type="submission" date="2018-05" db="EMBL/GenBank/DDBJ databases">
        <authorList>
            <person name="Lanie J.A."/>
            <person name="Ng W.-L."/>
            <person name="Kazmierczak K.M."/>
            <person name="Andrzejewski T.M."/>
            <person name="Davidsen T.M."/>
            <person name="Wayne K.J."/>
            <person name="Tettelin H."/>
            <person name="Glass J.I."/>
            <person name="Rusch D."/>
            <person name="Podicherti R."/>
            <person name="Tsui H.-C.T."/>
            <person name="Winkler M.E."/>
        </authorList>
    </citation>
    <scope>NUCLEOTIDE SEQUENCE</scope>
</reference>
<dbReference type="AlphaFoldDB" id="A0A382ZEI7"/>
<organism evidence="2">
    <name type="scientific">marine metagenome</name>
    <dbReference type="NCBI Taxonomy" id="408172"/>
    <lineage>
        <taxon>unclassified sequences</taxon>
        <taxon>metagenomes</taxon>
        <taxon>ecological metagenomes</taxon>
    </lineage>
</organism>
<sequence length="33" mass="3903">EGTEGSRDFMELLFSFRSSVVMVIYLQLVKTYR</sequence>